<dbReference type="InterPro" id="IPR009057">
    <property type="entry name" value="Homeodomain-like_sf"/>
</dbReference>
<accession>A0A1Q8SPP0</accession>
<dbReference type="GO" id="GO:0043916">
    <property type="term" value="F:DNA-7-methylguanine glycosylase activity"/>
    <property type="evidence" value="ECO:0007669"/>
    <property type="project" value="TreeGrafter"/>
</dbReference>
<dbReference type="GO" id="GO:0008270">
    <property type="term" value="F:zinc ion binding"/>
    <property type="evidence" value="ECO:0007669"/>
    <property type="project" value="InterPro"/>
</dbReference>
<dbReference type="SMART" id="SM01009">
    <property type="entry name" value="AlkA_N"/>
    <property type="match status" value="1"/>
</dbReference>
<dbReference type="OrthoDB" id="9811249at2"/>
<evidence type="ECO:0000256" key="5">
    <source>
        <dbReference type="ARBA" id="ARBA00022763"/>
    </source>
</evidence>
<evidence type="ECO:0000313" key="11">
    <source>
        <dbReference type="EMBL" id="OLO03400.1"/>
    </source>
</evidence>
<dbReference type="InterPro" id="IPR004026">
    <property type="entry name" value="Ada_DNA_repair_Zn-bd"/>
</dbReference>
<dbReference type="SMART" id="SM00342">
    <property type="entry name" value="HTH_ARAC"/>
    <property type="match status" value="1"/>
</dbReference>
<dbReference type="Gene3D" id="1.10.10.60">
    <property type="entry name" value="Homeodomain-like"/>
    <property type="match status" value="1"/>
</dbReference>
<gene>
    <name evidence="11" type="ORF">BTW07_15110</name>
</gene>
<name>A0A1Q8SPP0_9GAMM</name>
<dbReference type="GO" id="GO:0008725">
    <property type="term" value="F:DNA-3-methyladenine glycosylase activity"/>
    <property type="evidence" value="ECO:0007669"/>
    <property type="project" value="TreeGrafter"/>
</dbReference>
<evidence type="ECO:0000256" key="8">
    <source>
        <dbReference type="ARBA" id="ARBA00023163"/>
    </source>
</evidence>
<dbReference type="InterPro" id="IPR010316">
    <property type="entry name" value="AlkA_N"/>
</dbReference>
<keyword evidence="6" id="KW-0805">Transcription regulation</keyword>
<evidence type="ECO:0000313" key="12">
    <source>
        <dbReference type="Proteomes" id="UP000186878"/>
    </source>
</evidence>
<dbReference type="Pfam" id="PF12833">
    <property type="entry name" value="HTH_18"/>
    <property type="match status" value="1"/>
</dbReference>
<organism evidence="11 12">
    <name type="scientific">Salinicola socius</name>
    <dbReference type="NCBI Taxonomy" id="404433"/>
    <lineage>
        <taxon>Bacteria</taxon>
        <taxon>Pseudomonadati</taxon>
        <taxon>Pseudomonadota</taxon>
        <taxon>Gammaproteobacteria</taxon>
        <taxon>Oceanospirillales</taxon>
        <taxon>Halomonadaceae</taxon>
        <taxon>Salinicola</taxon>
    </lineage>
</organism>
<evidence type="ECO:0000256" key="9">
    <source>
        <dbReference type="ARBA" id="ARBA00023204"/>
    </source>
</evidence>
<dbReference type="Proteomes" id="UP000186878">
    <property type="component" value="Unassembled WGS sequence"/>
</dbReference>
<feature type="domain" description="HTH araC/xylS-type" evidence="10">
    <location>
        <begin position="86"/>
        <end position="184"/>
    </location>
</feature>
<evidence type="ECO:0000256" key="7">
    <source>
        <dbReference type="ARBA" id="ARBA00023159"/>
    </source>
</evidence>
<dbReference type="GO" id="GO:0003700">
    <property type="term" value="F:DNA-binding transcription factor activity"/>
    <property type="evidence" value="ECO:0007669"/>
    <property type="project" value="InterPro"/>
</dbReference>
<comment type="cofactor">
    <cofactor evidence="2">
        <name>Zn(2+)</name>
        <dbReference type="ChEBI" id="CHEBI:29105"/>
    </cofactor>
</comment>
<comment type="catalytic activity">
    <reaction evidence="1">
        <text>Hydrolysis of alkylated DNA, releasing 3-methyladenine, 3-methylguanine, 7-methylguanine and 7-methyladenine.</text>
        <dbReference type="EC" id="3.2.2.21"/>
    </reaction>
</comment>
<dbReference type="SUPFAM" id="SSF46689">
    <property type="entry name" value="Homeodomain-like"/>
    <property type="match status" value="2"/>
</dbReference>
<dbReference type="GO" id="GO:0032131">
    <property type="term" value="F:alkylated DNA binding"/>
    <property type="evidence" value="ECO:0007669"/>
    <property type="project" value="TreeGrafter"/>
</dbReference>
<dbReference type="Gene3D" id="1.10.340.30">
    <property type="entry name" value="Hypothetical protein, domain 2"/>
    <property type="match status" value="1"/>
</dbReference>
<dbReference type="InterPro" id="IPR051912">
    <property type="entry name" value="Alkylbase_DNA_Glycosylase/TA"/>
</dbReference>
<keyword evidence="12" id="KW-1185">Reference proteome</keyword>
<dbReference type="GO" id="GO:0008168">
    <property type="term" value="F:methyltransferase activity"/>
    <property type="evidence" value="ECO:0007669"/>
    <property type="project" value="UniProtKB-KW"/>
</dbReference>
<keyword evidence="9" id="KW-0234">DNA repair</keyword>
<sequence length="455" mass="50804">MLDPQQCRSARLARDARFDGRFFIAVSTTGIFCRPVCPATLPQERHVRYFESAVAASSAGYRPCLRCRPDSAPDSPAWIGSGTTLARAIGLIDGGALQNGDITQLCERLGIGERYLRQLFQRRFGVSPKAYSLYRQCLFAKKLLHETTLPVIDVAHASGFSSLRRFNDAFKRQMSLTPTDIRRRRSRKNAALTLKLAYRPPYQWERLRHFFAVHVIDGLEWVGEQSIGRTIRYGATAGHFEARHDAERHQFEVTLVLNELGELNAIVRQIRRMLDLDADTQTIEAHLGQCVPELPLAEGLRLPGSWNVFESGIRAVLGQQISIAAANRLIQQLVDQLGERAGNNRRHFPAASVIAASDLSFLKLPGSRRETVRRLAVAYASGEVGDDPQQWLTLKGIGPWTANVAAFRGNADPDIWLDGDVGVRRALATLSTSIDPALASPWRSYLTLQLWNRIL</sequence>
<dbReference type="InterPro" id="IPR011257">
    <property type="entry name" value="DNA_glycosylase"/>
</dbReference>
<comment type="caution">
    <text evidence="11">The sequence shown here is derived from an EMBL/GenBank/DDBJ whole genome shotgun (WGS) entry which is preliminary data.</text>
</comment>
<dbReference type="PROSITE" id="PS01124">
    <property type="entry name" value="HTH_ARAC_FAMILY_2"/>
    <property type="match status" value="1"/>
</dbReference>
<keyword evidence="7" id="KW-0010">Activator</keyword>
<dbReference type="SMART" id="SM00478">
    <property type="entry name" value="ENDO3c"/>
    <property type="match status" value="1"/>
</dbReference>
<dbReference type="InterPro" id="IPR035451">
    <property type="entry name" value="Ada-like_dom_sf"/>
</dbReference>
<dbReference type="RefSeq" id="WP_075571001.1">
    <property type="nucleotide sequence ID" value="NZ_MSDO01000022.1"/>
</dbReference>
<dbReference type="GO" id="GO:0006285">
    <property type="term" value="P:base-excision repair, AP site formation"/>
    <property type="evidence" value="ECO:0007669"/>
    <property type="project" value="TreeGrafter"/>
</dbReference>
<dbReference type="SUPFAM" id="SSF57884">
    <property type="entry name" value="Ada DNA repair protein, N-terminal domain (N-Ada 10)"/>
    <property type="match status" value="1"/>
</dbReference>
<dbReference type="GO" id="GO:0006307">
    <property type="term" value="P:DNA alkylation repair"/>
    <property type="evidence" value="ECO:0007669"/>
    <property type="project" value="TreeGrafter"/>
</dbReference>
<dbReference type="Pfam" id="PF02805">
    <property type="entry name" value="Ada_Zn_binding"/>
    <property type="match status" value="1"/>
</dbReference>
<evidence type="ECO:0000256" key="3">
    <source>
        <dbReference type="ARBA" id="ARBA00012000"/>
    </source>
</evidence>
<dbReference type="Gene3D" id="3.30.310.20">
    <property type="entry name" value="DNA-3-methyladenine glycosylase AlkA, N-terminal domain"/>
    <property type="match status" value="1"/>
</dbReference>
<evidence type="ECO:0000256" key="1">
    <source>
        <dbReference type="ARBA" id="ARBA00000086"/>
    </source>
</evidence>
<protein>
    <recommendedName>
        <fullName evidence="3">DNA-3-methyladenine glycosylase II</fullName>
        <ecNumber evidence="3">3.2.2.21</ecNumber>
    </recommendedName>
</protein>
<dbReference type="SUPFAM" id="SSF48150">
    <property type="entry name" value="DNA-glycosylase"/>
    <property type="match status" value="1"/>
</dbReference>
<dbReference type="EC" id="3.2.2.21" evidence="3"/>
<dbReference type="InterPro" id="IPR037046">
    <property type="entry name" value="AlkA_N_sf"/>
</dbReference>
<keyword evidence="8" id="KW-0804">Transcription</keyword>
<dbReference type="InterPro" id="IPR003265">
    <property type="entry name" value="HhH-GPD_domain"/>
</dbReference>
<dbReference type="AlphaFoldDB" id="A0A1Q8SPP0"/>
<dbReference type="GO" id="GO:0005737">
    <property type="term" value="C:cytoplasm"/>
    <property type="evidence" value="ECO:0007669"/>
    <property type="project" value="TreeGrafter"/>
</dbReference>
<dbReference type="GO" id="GO:0032259">
    <property type="term" value="P:methylation"/>
    <property type="evidence" value="ECO:0007669"/>
    <property type="project" value="UniProtKB-KW"/>
</dbReference>
<evidence type="ECO:0000256" key="4">
    <source>
        <dbReference type="ARBA" id="ARBA00022603"/>
    </source>
</evidence>
<proteinExistence type="predicted"/>
<dbReference type="Gene3D" id="3.40.10.10">
    <property type="entry name" value="DNA Methylphosphotriester Repair Domain"/>
    <property type="match status" value="1"/>
</dbReference>
<evidence type="ECO:0000256" key="6">
    <source>
        <dbReference type="ARBA" id="ARBA00023015"/>
    </source>
</evidence>
<dbReference type="SUPFAM" id="SSF55945">
    <property type="entry name" value="TATA-box binding protein-like"/>
    <property type="match status" value="1"/>
</dbReference>
<evidence type="ECO:0000256" key="2">
    <source>
        <dbReference type="ARBA" id="ARBA00001947"/>
    </source>
</evidence>
<keyword evidence="5" id="KW-0227">DNA damage</keyword>
<keyword evidence="4" id="KW-0808">Transferase</keyword>
<dbReference type="EMBL" id="MSDO01000022">
    <property type="protein sequence ID" value="OLO03400.1"/>
    <property type="molecule type" value="Genomic_DNA"/>
</dbReference>
<dbReference type="PANTHER" id="PTHR43003">
    <property type="entry name" value="DNA-3-METHYLADENINE GLYCOSYLASE"/>
    <property type="match status" value="1"/>
</dbReference>
<dbReference type="PANTHER" id="PTHR43003:SF13">
    <property type="entry name" value="DNA-3-METHYLADENINE GLYCOSYLASE 2"/>
    <property type="match status" value="1"/>
</dbReference>
<dbReference type="STRING" id="404433.BTW07_15110"/>
<dbReference type="GO" id="GO:0043565">
    <property type="term" value="F:sequence-specific DNA binding"/>
    <property type="evidence" value="ECO:0007669"/>
    <property type="project" value="InterPro"/>
</dbReference>
<dbReference type="Pfam" id="PF06029">
    <property type="entry name" value="AlkA_N"/>
    <property type="match status" value="1"/>
</dbReference>
<dbReference type="InterPro" id="IPR018060">
    <property type="entry name" value="HTH_AraC"/>
</dbReference>
<keyword evidence="4" id="KW-0489">Methyltransferase</keyword>
<dbReference type="GO" id="GO:0032993">
    <property type="term" value="C:protein-DNA complex"/>
    <property type="evidence" value="ECO:0007669"/>
    <property type="project" value="TreeGrafter"/>
</dbReference>
<evidence type="ECO:0000259" key="10">
    <source>
        <dbReference type="PROSITE" id="PS01124"/>
    </source>
</evidence>
<reference evidence="11 12" key="1">
    <citation type="submission" date="2016-12" db="EMBL/GenBank/DDBJ databases">
        <title>Draft genome sequences of strains Salinicola socius SMB35, Salinicola sp. MH3R3-1 and Chromohalobacter sp. SMB17 from the Verkhnekamsk potash mining region of Russia.</title>
        <authorList>
            <person name="Mavrodi D.V."/>
            <person name="Olsson B.E."/>
            <person name="Korsakova E.S."/>
            <person name="Pyankova A."/>
            <person name="Mavrodi O.V."/>
            <person name="Plotnikova E.G."/>
        </authorList>
    </citation>
    <scope>NUCLEOTIDE SEQUENCE [LARGE SCALE GENOMIC DNA]</scope>
    <source>
        <strain evidence="11 12">SMB35</strain>
    </source>
</reference>